<gene>
    <name evidence="2" type="ORF">CIB43_00357</name>
</gene>
<evidence type="ECO:0000313" key="2">
    <source>
        <dbReference type="EMBL" id="ASU14258.1"/>
    </source>
</evidence>
<dbReference type="AlphaFoldDB" id="A0A223M9L8"/>
<feature type="transmembrane region" description="Helical" evidence="1">
    <location>
        <begin position="12"/>
        <end position="34"/>
    </location>
</feature>
<name>A0A223M9L8_MESHO</name>
<evidence type="ECO:0000256" key="1">
    <source>
        <dbReference type="SAM" id="Phobius"/>
    </source>
</evidence>
<accession>A0A223M9L8</accession>
<evidence type="ECO:0000313" key="3">
    <source>
        <dbReference type="Proteomes" id="UP000215452"/>
    </source>
</evidence>
<keyword evidence="1" id="KW-0472">Membrane</keyword>
<reference evidence="2 3" key="1">
    <citation type="submission" date="2017-08" db="EMBL/GenBank/DDBJ databases">
        <title>The complete genome sequence of a Mycoplasma hyopneumoniae isolate in Korea.</title>
        <authorList>
            <person name="Han J."/>
            <person name="Lee N."/>
        </authorList>
    </citation>
    <scope>NUCLEOTIDE SEQUENCE [LARGE SCALE GENOMIC DNA]</scope>
    <source>
        <strain evidence="2 3">KM014</strain>
    </source>
</reference>
<organism evidence="2 3">
    <name type="scientific">Mesomycoplasma hyopneumoniae</name>
    <name type="common">Mycoplasma hyopneumoniae</name>
    <dbReference type="NCBI Taxonomy" id="2099"/>
    <lineage>
        <taxon>Bacteria</taxon>
        <taxon>Bacillati</taxon>
        <taxon>Mycoplasmatota</taxon>
        <taxon>Mycoplasmoidales</taxon>
        <taxon>Metamycoplasmataceae</taxon>
        <taxon>Mesomycoplasma</taxon>
    </lineage>
</organism>
<dbReference type="Proteomes" id="UP000215452">
    <property type="component" value="Chromosome"/>
</dbReference>
<keyword evidence="1" id="KW-0812">Transmembrane</keyword>
<dbReference type="EMBL" id="CP022714">
    <property type="protein sequence ID" value="ASU14258.1"/>
    <property type="molecule type" value="Genomic_DNA"/>
</dbReference>
<keyword evidence="1" id="KW-1133">Transmembrane helix</keyword>
<sequence length="45" mass="4749">MSKLTKSKTFKIGLVGSIIGLGVFGLTVGLIAAWQNTDQSIRGKL</sequence>
<proteinExistence type="predicted"/>
<protein>
    <submittedName>
        <fullName evidence="2">Uncharacterized protein</fullName>
    </submittedName>
</protein>